<dbReference type="eggNOG" id="KOG1598">
    <property type="taxonomic scope" value="Eukaryota"/>
</dbReference>
<keyword evidence="4" id="KW-0863">Zinc-finger</keyword>
<reference evidence="14" key="1">
    <citation type="journal article" date="2006" name="PLoS Biol.">
        <title>Macronuclear genome sequence of the ciliate Tetrahymena thermophila, a model eukaryote.</title>
        <authorList>
            <person name="Eisen J.A."/>
            <person name="Coyne R.S."/>
            <person name="Wu M."/>
            <person name="Wu D."/>
            <person name="Thiagarajan M."/>
            <person name="Wortman J.R."/>
            <person name="Badger J.H."/>
            <person name="Ren Q."/>
            <person name="Amedeo P."/>
            <person name="Jones K.M."/>
            <person name="Tallon L.J."/>
            <person name="Delcher A.L."/>
            <person name="Salzberg S.L."/>
            <person name="Silva J.C."/>
            <person name="Haas B.J."/>
            <person name="Majoros W.H."/>
            <person name="Farzad M."/>
            <person name="Carlton J.M."/>
            <person name="Smith R.K. Jr."/>
            <person name="Garg J."/>
            <person name="Pearlman R.E."/>
            <person name="Karrer K.M."/>
            <person name="Sun L."/>
            <person name="Manning G."/>
            <person name="Elde N.C."/>
            <person name="Turkewitz A.P."/>
            <person name="Asai D.J."/>
            <person name="Wilkes D.E."/>
            <person name="Wang Y."/>
            <person name="Cai H."/>
            <person name="Collins K."/>
            <person name="Stewart B.A."/>
            <person name="Lee S.R."/>
            <person name="Wilamowska K."/>
            <person name="Weinberg Z."/>
            <person name="Ruzzo W.L."/>
            <person name="Wloga D."/>
            <person name="Gaertig J."/>
            <person name="Frankel J."/>
            <person name="Tsao C.-C."/>
            <person name="Gorovsky M.A."/>
            <person name="Keeling P.J."/>
            <person name="Waller R.F."/>
            <person name="Patron N.J."/>
            <person name="Cherry J.M."/>
            <person name="Stover N.A."/>
            <person name="Krieger C.J."/>
            <person name="del Toro C."/>
            <person name="Ryder H.F."/>
            <person name="Williamson S.C."/>
            <person name="Barbeau R.A."/>
            <person name="Hamilton E.P."/>
            <person name="Orias E."/>
        </authorList>
    </citation>
    <scope>NUCLEOTIDE SEQUENCE [LARGE SCALE GENOMIC DNA]</scope>
    <source>
        <strain evidence="14">SB210</strain>
    </source>
</reference>
<sequence length="582" mass="68018">MIDTIDYKSNKQVCKKCGHVNYDLDGDEADQQKCRNCGFVMYENCFESGIQFTDTKIDGQLHDMSNFGRDNTKYAEECIATMIRDLKIKSEYPDYLERIGETPLRIMKFAYKAYFLDHGSNIHHYSAAALYIALRFQKAPFLLMDFSEKLCINLFKLARCYRKLAKFLNVTLKLNERLPSIDPSIYIPRFCKMLEFNDKVDQVKETAIKLLKRMKLDWMSHGRRPSSLCGAAILIAARMHGFKRTTSEVCKVVYVCEETLRKRLEEFKETDVAKLTREKFDEIQDIELMGRERDPPAFIKALKNQQETLKKIKPNEENDDEINKQLEDAANIIETQVKSTSNEGQQVNQDYEMSDDISIGDDEEDEGENSKQQNGEEQKKQLKPLSESERQVKTLVKKEDAKQIGIINENGYSLNVREDLSDMSEEDVNQFILTNEEHTVKSIIWHSMNETWLREQQRKDPKEEKKECKKRNKRRNDQLMNEDDPVDALFKSKKIREKLDEKKVRDMFLQIEKVKMTQLTDIFTTDKPPAESLETTQKMIYNSELIVCNGPIDYMNRYGASNDQSTRDAPQIDHDEDGFEYD</sequence>
<feature type="region of interest" description="Disordered" evidence="11">
    <location>
        <begin position="454"/>
        <end position="485"/>
    </location>
</feature>
<dbReference type="OrthoDB" id="511529at2759"/>
<evidence type="ECO:0000256" key="6">
    <source>
        <dbReference type="ARBA" id="ARBA00023015"/>
    </source>
</evidence>
<dbReference type="KEGG" id="tet:TTHERM_00442590"/>
<dbReference type="GO" id="GO:0008270">
    <property type="term" value="F:zinc ion binding"/>
    <property type="evidence" value="ECO:0007669"/>
    <property type="project" value="UniProtKB-KW"/>
</dbReference>
<dbReference type="GO" id="GO:0017025">
    <property type="term" value="F:TBP-class protein binding"/>
    <property type="evidence" value="ECO:0007669"/>
    <property type="project" value="InterPro"/>
</dbReference>
<feature type="compositionally biased region" description="Basic and acidic residues" evidence="11">
    <location>
        <begin position="374"/>
        <end position="396"/>
    </location>
</feature>
<dbReference type="FunFam" id="1.10.472.10:FF:000002">
    <property type="entry name" value="Transcription factor IIIB 90 kDa subunit"/>
    <property type="match status" value="1"/>
</dbReference>
<feature type="coiled-coil region" evidence="10">
    <location>
        <begin position="299"/>
        <end position="343"/>
    </location>
</feature>
<evidence type="ECO:0000256" key="2">
    <source>
        <dbReference type="ARBA" id="ARBA00010857"/>
    </source>
</evidence>
<dbReference type="HOGENOM" id="CLU_010293_2_1_1"/>
<dbReference type="EMBL" id="GG662665">
    <property type="protein sequence ID" value="EAR85509.1"/>
    <property type="molecule type" value="Genomic_DNA"/>
</dbReference>
<gene>
    <name evidence="13" type="ORF">TTHERM_00442590</name>
</gene>
<dbReference type="RefSeq" id="XP_001033172.1">
    <property type="nucleotide sequence ID" value="XM_001033172.3"/>
</dbReference>
<dbReference type="InterPro" id="IPR013763">
    <property type="entry name" value="Cyclin-like_dom"/>
</dbReference>
<dbReference type="Pfam" id="PF07741">
    <property type="entry name" value="BRF1"/>
    <property type="match status" value="1"/>
</dbReference>
<feature type="compositionally biased region" description="Basic and acidic residues" evidence="11">
    <location>
        <begin position="454"/>
        <end position="467"/>
    </location>
</feature>
<feature type="domain" description="Cyclin-like" evidence="12">
    <location>
        <begin position="185"/>
        <end position="269"/>
    </location>
</feature>
<dbReference type="InterPro" id="IPR000812">
    <property type="entry name" value="TFIIB"/>
</dbReference>
<dbReference type="AlphaFoldDB" id="I7MGV8"/>
<dbReference type="STRING" id="312017.I7MGV8"/>
<evidence type="ECO:0000256" key="11">
    <source>
        <dbReference type="SAM" id="MobiDB-lite"/>
    </source>
</evidence>
<evidence type="ECO:0000313" key="14">
    <source>
        <dbReference type="Proteomes" id="UP000009168"/>
    </source>
</evidence>
<dbReference type="Pfam" id="PF00382">
    <property type="entry name" value="TFIIB"/>
    <property type="match status" value="1"/>
</dbReference>
<evidence type="ECO:0000256" key="7">
    <source>
        <dbReference type="ARBA" id="ARBA00023159"/>
    </source>
</evidence>
<organism evidence="13 14">
    <name type="scientific">Tetrahymena thermophila (strain SB210)</name>
    <dbReference type="NCBI Taxonomy" id="312017"/>
    <lineage>
        <taxon>Eukaryota</taxon>
        <taxon>Sar</taxon>
        <taxon>Alveolata</taxon>
        <taxon>Ciliophora</taxon>
        <taxon>Intramacronucleata</taxon>
        <taxon>Oligohymenophorea</taxon>
        <taxon>Hymenostomatida</taxon>
        <taxon>Tetrahymenina</taxon>
        <taxon>Tetrahymenidae</taxon>
        <taxon>Tetrahymena</taxon>
    </lineage>
</organism>
<evidence type="ECO:0000259" key="12">
    <source>
        <dbReference type="SMART" id="SM00385"/>
    </source>
</evidence>
<keyword evidence="3" id="KW-0479">Metal-binding</keyword>
<dbReference type="InParanoid" id="I7MGV8"/>
<keyword evidence="8" id="KW-0804">Transcription</keyword>
<keyword evidence="7" id="KW-0010">Activator</keyword>
<dbReference type="GO" id="GO:0070897">
    <property type="term" value="P:transcription preinitiation complex assembly"/>
    <property type="evidence" value="ECO:0007669"/>
    <property type="project" value="InterPro"/>
</dbReference>
<evidence type="ECO:0000256" key="9">
    <source>
        <dbReference type="ARBA" id="ARBA00023242"/>
    </source>
</evidence>
<dbReference type="PANTHER" id="PTHR11618:SF4">
    <property type="entry name" value="TRANSCRIPTION FACTOR IIIB 90 KDA SUBUNIT"/>
    <property type="match status" value="1"/>
</dbReference>
<dbReference type="SUPFAM" id="SSF47954">
    <property type="entry name" value="Cyclin-like"/>
    <property type="match status" value="2"/>
</dbReference>
<dbReference type="SMART" id="SM00385">
    <property type="entry name" value="CYCLIN"/>
    <property type="match status" value="1"/>
</dbReference>
<comment type="subcellular location">
    <subcellularLocation>
        <location evidence="1">Nucleus</location>
    </subcellularLocation>
</comment>
<dbReference type="GO" id="GO:0001006">
    <property type="term" value="F:RNA polymerase III type 3 promoter sequence-specific DNA binding"/>
    <property type="evidence" value="ECO:0007669"/>
    <property type="project" value="TreeGrafter"/>
</dbReference>
<feature type="compositionally biased region" description="Polar residues" evidence="11">
    <location>
        <begin position="559"/>
        <end position="568"/>
    </location>
</feature>
<evidence type="ECO:0000256" key="8">
    <source>
        <dbReference type="ARBA" id="ARBA00023163"/>
    </source>
</evidence>
<name>I7MGV8_TETTS</name>
<dbReference type="InterPro" id="IPR013150">
    <property type="entry name" value="TFIIB_cyclin"/>
</dbReference>
<feature type="compositionally biased region" description="Acidic residues" evidence="11">
    <location>
        <begin position="357"/>
        <end position="367"/>
    </location>
</feature>
<dbReference type="Gene3D" id="1.20.5.650">
    <property type="entry name" value="Single helix bin"/>
    <property type="match status" value="1"/>
</dbReference>
<proteinExistence type="inferred from homology"/>
<evidence type="ECO:0000256" key="1">
    <source>
        <dbReference type="ARBA" id="ARBA00004123"/>
    </source>
</evidence>
<dbReference type="GO" id="GO:0097550">
    <property type="term" value="C:transcription preinitiation complex"/>
    <property type="evidence" value="ECO:0007669"/>
    <property type="project" value="TreeGrafter"/>
</dbReference>
<dbReference type="InterPro" id="IPR036915">
    <property type="entry name" value="Cyclin-like_sf"/>
</dbReference>
<keyword evidence="6" id="KW-0805">Transcription regulation</keyword>
<dbReference type="PANTHER" id="PTHR11618">
    <property type="entry name" value="TRANSCRIPTION INITIATION FACTOR IIB-RELATED"/>
    <property type="match status" value="1"/>
</dbReference>
<dbReference type="GO" id="GO:0005634">
    <property type="term" value="C:nucleus"/>
    <property type="evidence" value="ECO:0007669"/>
    <property type="project" value="UniProtKB-SubCell"/>
</dbReference>
<keyword evidence="5" id="KW-0862">Zinc</keyword>
<feature type="region of interest" description="Disordered" evidence="11">
    <location>
        <begin position="559"/>
        <end position="582"/>
    </location>
</feature>
<evidence type="ECO:0000256" key="3">
    <source>
        <dbReference type="ARBA" id="ARBA00022723"/>
    </source>
</evidence>
<evidence type="ECO:0000256" key="4">
    <source>
        <dbReference type="ARBA" id="ARBA00022771"/>
    </source>
</evidence>
<dbReference type="GeneID" id="7837435"/>
<dbReference type="CDD" id="cd20554">
    <property type="entry name" value="CYCLIN_TFIIIB90_rpt2"/>
    <property type="match status" value="1"/>
</dbReference>
<dbReference type="GO" id="GO:0000126">
    <property type="term" value="C:transcription factor TFIIIB complex"/>
    <property type="evidence" value="ECO:0007669"/>
    <property type="project" value="TreeGrafter"/>
</dbReference>
<dbReference type="Proteomes" id="UP000009168">
    <property type="component" value="Unassembled WGS sequence"/>
</dbReference>
<keyword evidence="9" id="KW-0539">Nucleus</keyword>
<keyword evidence="10" id="KW-0175">Coiled coil</keyword>
<dbReference type="OMA" id="REEANFY"/>
<feature type="region of interest" description="Disordered" evidence="11">
    <location>
        <begin position="357"/>
        <end position="396"/>
    </location>
</feature>
<dbReference type="InterPro" id="IPR011665">
    <property type="entry name" value="BRF1_TBP-bd_dom"/>
</dbReference>
<evidence type="ECO:0000256" key="10">
    <source>
        <dbReference type="SAM" id="Coils"/>
    </source>
</evidence>
<evidence type="ECO:0000313" key="13">
    <source>
        <dbReference type="EMBL" id="EAR85509.1"/>
    </source>
</evidence>
<comment type="similarity">
    <text evidence="2">Belongs to the TFIIB family.</text>
</comment>
<evidence type="ECO:0000256" key="5">
    <source>
        <dbReference type="ARBA" id="ARBA00022833"/>
    </source>
</evidence>
<keyword evidence="14" id="KW-1185">Reference proteome</keyword>
<dbReference type="GO" id="GO:0000995">
    <property type="term" value="F:RNA polymerase III general transcription initiation factor activity"/>
    <property type="evidence" value="ECO:0007669"/>
    <property type="project" value="TreeGrafter"/>
</dbReference>
<accession>I7MGV8</accession>
<dbReference type="PRINTS" id="PR00685">
    <property type="entry name" value="TIFACTORIIB"/>
</dbReference>
<protein>
    <submittedName>
        <fullName evidence="13">Transcription factor TFIIB repeat protein</fullName>
    </submittedName>
</protein>
<dbReference type="Gene3D" id="1.10.472.10">
    <property type="entry name" value="Cyclin-like"/>
    <property type="match status" value="2"/>
</dbReference>